<dbReference type="Proteomes" id="UP000002729">
    <property type="component" value="Unassembled WGS sequence"/>
</dbReference>
<keyword evidence="2" id="KW-1185">Reference proteome</keyword>
<organism evidence="2">
    <name type="scientific">Aureococcus anophagefferens</name>
    <name type="common">Harmful bloom alga</name>
    <dbReference type="NCBI Taxonomy" id="44056"/>
    <lineage>
        <taxon>Eukaryota</taxon>
        <taxon>Sar</taxon>
        <taxon>Stramenopiles</taxon>
        <taxon>Ochrophyta</taxon>
        <taxon>Pelagophyceae</taxon>
        <taxon>Pelagomonadales</taxon>
        <taxon>Pelagomonadaceae</taxon>
        <taxon>Aureococcus</taxon>
    </lineage>
</organism>
<dbReference type="GeneID" id="20229465"/>
<evidence type="ECO:0000313" key="1">
    <source>
        <dbReference type="EMBL" id="EGB02217.1"/>
    </source>
</evidence>
<feature type="non-terminal residue" evidence="1">
    <location>
        <position position="1"/>
    </location>
</feature>
<proteinExistence type="predicted"/>
<protein>
    <recommendedName>
        <fullName evidence="3">Reverse transcriptase Ty1/copia-type domain-containing protein</fullName>
    </recommendedName>
</protein>
<dbReference type="KEGG" id="aaf:AURANDRAFT_9830"/>
<evidence type="ECO:0000313" key="2">
    <source>
        <dbReference type="Proteomes" id="UP000002729"/>
    </source>
</evidence>
<gene>
    <name evidence="1" type="ORF">AURANDRAFT_9830</name>
</gene>
<name>F0YRP2_AURAN</name>
<dbReference type="EMBL" id="GL833705">
    <property type="protein sequence ID" value="EGB02217.1"/>
    <property type="molecule type" value="Genomic_DNA"/>
</dbReference>
<feature type="non-terminal residue" evidence="1">
    <location>
        <position position="50"/>
    </location>
</feature>
<dbReference type="OrthoDB" id="413361at2759"/>
<evidence type="ECO:0008006" key="3">
    <source>
        <dbReference type="Google" id="ProtNLM"/>
    </source>
</evidence>
<dbReference type="AlphaFoldDB" id="F0YRP2"/>
<reference evidence="1 2" key="1">
    <citation type="journal article" date="2011" name="Proc. Natl. Acad. Sci. U.S.A.">
        <title>Niche of harmful alga Aureococcus anophagefferens revealed through ecogenomics.</title>
        <authorList>
            <person name="Gobler C.J."/>
            <person name="Berry D.L."/>
            <person name="Dyhrman S.T."/>
            <person name="Wilhelm S.W."/>
            <person name="Salamov A."/>
            <person name="Lobanov A.V."/>
            <person name="Zhang Y."/>
            <person name="Collier J.L."/>
            <person name="Wurch L.L."/>
            <person name="Kustka A.B."/>
            <person name="Dill B.D."/>
            <person name="Shah M."/>
            <person name="VerBerkmoes N.C."/>
            <person name="Kuo A."/>
            <person name="Terry A."/>
            <person name="Pangilinan J."/>
            <person name="Lindquist E.A."/>
            <person name="Lucas S."/>
            <person name="Paulsen I.T."/>
            <person name="Hattenrath-Lehmann T.K."/>
            <person name="Talmage S.C."/>
            <person name="Walker E.A."/>
            <person name="Koch F."/>
            <person name="Burson A.M."/>
            <person name="Marcoval M.A."/>
            <person name="Tang Y.Z."/>
            <person name="Lecleir G.R."/>
            <person name="Coyne K.J."/>
            <person name="Berg G.M."/>
            <person name="Bertrand E.M."/>
            <person name="Saito M.A."/>
            <person name="Gladyshev V.N."/>
            <person name="Grigoriev I.V."/>
        </authorList>
    </citation>
    <scope>NUCLEOTIDE SEQUENCE [LARGE SCALE GENOMIC DNA]</scope>
    <source>
        <strain evidence="2">CCMP 1984</strain>
    </source>
</reference>
<dbReference type="RefSeq" id="XP_009043084.1">
    <property type="nucleotide sequence ID" value="XM_009044836.1"/>
</dbReference>
<dbReference type="InParanoid" id="F0YRP2"/>
<sequence>IPEERSPLSTRIVLKVKRKGDGSFDKFKARCVVRGFLAKIGLDFYATYSP</sequence>
<accession>F0YRP2</accession>